<evidence type="ECO:0000256" key="1">
    <source>
        <dbReference type="ARBA" id="ARBA00022821"/>
    </source>
</evidence>
<sequence>MKKWQLHLLTTNTISFPLLDYLVLWNLPCLKSIDGGTTITTTSIHDQFKCSQVGVASWFLCRYSKRIEIYNCPALSRVFPCSVVGQLHKLEELRIWRCKSMVEIFEIEGANSNGVDSTTNVGDGSDDTCTAITIPRSANMTLLELPNLTILKIERCEGLEYIFTSSTLESLKHLKELTVEECKAMNVIVKEDGEHRETSKSIIVFPRLKSFTLGDLPNLKGFFLGMNEFRWPILEKVKIYGCPQMMTFTSGHSKALKLNYIHTGIGKHSLECGLDFQPSNAMHETQLLMYYTPDMIKLVQFPWSFSNLVEVDAHEYGDKLLKSSIIFPCKELLNLKNLEKLSITGNYDESKIEEVFEVAEGTNEDVDFETQSVVVFEKLKEVTLGRLNNLKHMWKSNRWIVLNFPNLTKVSIVSCNLLGHVFTSCMIGSLSQLQELQISNCKNMDVIVKQVEDSETRPTTEVVFPCLKSITLHNLPNLKGFCLGEEAFEWLSLDALEIKDCPQITVFTCGQLTTPELKPINKRDGSSRETFEFTCAIWLILKSAIYSIIGIF</sequence>
<keyword evidence="1" id="KW-0611">Plant defense</keyword>
<accession>A0AAU9N7E6</accession>
<name>A0AAU9N7E6_9ASTR</name>
<reference evidence="3 4" key="1">
    <citation type="submission" date="2022-01" db="EMBL/GenBank/DDBJ databases">
        <authorList>
            <person name="Xiong W."/>
            <person name="Schranz E."/>
        </authorList>
    </citation>
    <scope>NUCLEOTIDE SEQUENCE [LARGE SCALE GENOMIC DNA]</scope>
</reference>
<proteinExistence type="predicted"/>
<comment type="caution">
    <text evidence="3">The sequence shown here is derived from an EMBL/GenBank/DDBJ whole genome shotgun (WGS) entry which is preliminary data.</text>
</comment>
<dbReference type="InterPro" id="IPR057135">
    <property type="entry name" value="At4g27190-like_LRR"/>
</dbReference>
<keyword evidence="4" id="KW-1185">Reference proteome</keyword>
<evidence type="ECO:0000259" key="2">
    <source>
        <dbReference type="Pfam" id="PF23247"/>
    </source>
</evidence>
<dbReference type="InterPro" id="IPR032675">
    <property type="entry name" value="LRR_dom_sf"/>
</dbReference>
<gene>
    <name evidence="3" type="ORF">LVIROSA_LOCUS21747</name>
</gene>
<evidence type="ECO:0000313" key="4">
    <source>
        <dbReference type="Proteomes" id="UP001157418"/>
    </source>
</evidence>
<protein>
    <recommendedName>
        <fullName evidence="2">Disease resistance protein At4g27190-like leucine-rich repeats domain-containing protein</fullName>
    </recommendedName>
</protein>
<dbReference type="Pfam" id="PF23247">
    <property type="entry name" value="LRR_RPS2"/>
    <property type="match status" value="3"/>
</dbReference>
<evidence type="ECO:0000313" key="3">
    <source>
        <dbReference type="EMBL" id="CAH1435291.1"/>
    </source>
</evidence>
<dbReference type="PANTHER" id="PTHR33463">
    <property type="entry name" value="NB-ARC DOMAIN-CONTAINING PROTEIN-RELATED"/>
    <property type="match status" value="1"/>
</dbReference>
<dbReference type="SUPFAM" id="SSF52058">
    <property type="entry name" value="L domain-like"/>
    <property type="match status" value="1"/>
</dbReference>
<feature type="domain" description="Disease resistance protein At4g27190-like leucine-rich repeats" evidence="2">
    <location>
        <begin position="65"/>
        <end position="116"/>
    </location>
</feature>
<dbReference type="PANTHER" id="PTHR33463:SF134">
    <property type="entry name" value="LEUCINE-RICH REPEAT DOMAIN, L DOMAIN-LIKE PROTEIN-RELATED"/>
    <property type="match status" value="1"/>
</dbReference>
<dbReference type="Proteomes" id="UP001157418">
    <property type="component" value="Unassembled WGS sequence"/>
</dbReference>
<dbReference type="EMBL" id="CAKMRJ010004445">
    <property type="protein sequence ID" value="CAH1435291.1"/>
    <property type="molecule type" value="Genomic_DNA"/>
</dbReference>
<organism evidence="3 4">
    <name type="scientific">Lactuca virosa</name>
    <dbReference type="NCBI Taxonomy" id="75947"/>
    <lineage>
        <taxon>Eukaryota</taxon>
        <taxon>Viridiplantae</taxon>
        <taxon>Streptophyta</taxon>
        <taxon>Embryophyta</taxon>
        <taxon>Tracheophyta</taxon>
        <taxon>Spermatophyta</taxon>
        <taxon>Magnoliopsida</taxon>
        <taxon>eudicotyledons</taxon>
        <taxon>Gunneridae</taxon>
        <taxon>Pentapetalae</taxon>
        <taxon>asterids</taxon>
        <taxon>campanulids</taxon>
        <taxon>Asterales</taxon>
        <taxon>Asteraceae</taxon>
        <taxon>Cichorioideae</taxon>
        <taxon>Cichorieae</taxon>
        <taxon>Lactucinae</taxon>
        <taxon>Lactuca</taxon>
    </lineage>
</organism>
<dbReference type="InterPro" id="IPR050905">
    <property type="entry name" value="Plant_NBS-LRR"/>
</dbReference>
<dbReference type="AlphaFoldDB" id="A0AAU9N7E6"/>
<feature type="domain" description="Disease resistance protein At4g27190-like leucine-rich repeats" evidence="2">
    <location>
        <begin position="304"/>
        <end position="442"/>
    </location>
</feature>
<dbReference type="Gene3D" id="3.80.10.10">
    <property type="entry name" value="Ribonuclease Inhibitor"/>
    <property type="match status" value="2"/>
</dbReference>
<feature type="domain" description="Disease resistance protein At4g27190-like leucine-rich repeats" evidence="2">
    <location>
        <begin position="145"/>
        <end position="247"/>
    </location>
</feature>